<keyword evidence="2" id="KW-1185">Reference proteome</keyword>
<comment type="caution">
    <text evidence="1">The sequence shown here is derived from an EMBL/GenBank/DDBJ whole genome shotgun (WGS) entry which is preliminary data.</text>
</comment>
<organism evidence="1 2">
    <name type="scientific">Alligator mississippiensis</name>
    <name type="common">American alligator</name>
    <dbReference type="NCBI Taxonomy" id="8496"/>
    <lineage>
        <taxon>Eukaryota</taxon>
        <taxon>Metazoa</taxon>
        <taxon>Chordata</taxon>
        <taxon>Craniata</taxon>
        <taxon>Vertebrata</taxon>
        <taxon>Euteleostomi</taxon>
        <taxon>Archelosauria</taxon>
        <taxon>Archosauria</taxon>
        <taxon>Crocodylia</taxon>
        <taxon>Alligatoridae</taxon>
        <taxon>Alligatorinae</taxon>
        <taxon>Alligator</taxon>
    </lineage>
</organism>
<evidence type="ECO:0000313" key="1">
    <source>
        <dbReference type="EMBL" id="KYO37918.1"/>
    </source>
</evidence>
<evidence type="ECO:0000313" key="2">
    <source>
        <dbReference type="Proteomes" id="UP000050525"/>
    </source>
</evidence>
<gene>
    <name evidence="1" type="ORF">Y1Q_0010353</name>
</gene>
<name>A0A151NM97_ALLMI</name>
<accession>A0A151NM97</accession>
<reference evidence="1 2" key="1">
    <citation type="journal article" date="2012" name="Genome Biol.">
        <title>Sequencing three crocodilian genomes to illuminate the evolution of archosaurs and amniotes.</title>
        <authorList>
            <person name="St John J.A."/>
            <person name="Braun E.L."/>
            <person name="Isberg S.R."/>
            <person name="Miles L.G."/>
            <person name="Chong A.Y."/>
            <person name="Gongora J."/>
            <person name="Dalzell P."/>
            <person name="Moran C."/>
            <person name="Bed'hom B."/>
            <person name="Abzhanov A."/>
            <person name="Burgess S.C."/>
            <person name="Cooksey A.M."/>
            <person name="Castoe T.A."/>
            <person name="Crawford N.G."/>
            <person name="Densmore L.D."/>
            <person name="Drew J.C."/>
            <person name="Edwards S.V."/>
            <person name="Faircloth B.C."/>
            <person name="Fujita M.K."/>
            <person name="Greenwold M.J."/>
            <person name="Hoffmann F.G."/>
            <person name="Howard J.M."/>
            <person name="Iguchi T."/>
            <person name="Janes D.E."/>
            <person name="Khan S.Y."/>
            <person name="Kohno S."/>
            <person name="de Koning A.J."/>
            <person name="Lance S.L."/>
            <person name="McCarthy F.M."/>
            <person name="McCormack J.E."/>
            <person name="Merchant M.E."/>
            <person name="Peterson D.G."/>
            <person name="Pollock D.D."/>
            <person name="Pourmand N."/>
            <person name="Raney B.J."/>
            <person name="Roessler K.A."/>
            <person name="Sanford J.R."/>
            <person name="Sawyer R.H."/>
            <person name="Schmidt C.J."/>
            <person name="Triplett E.W."/>
            <person name="Tuberville T.D."/>
            <person name="Venegas-Anaya M."/>
            <person name="Howard J.T."/>
            <person name="Jarvis E.D."/>
            <person name="Guillette L.J.Jr."/>
            <person name="Glenn T.C."/>
            <person name="Green R.E."/>
            <person name="Ray D.A."/>
        </authorList>
    </citation>
    <scope>NUCLEOTIDE SEQUENCE [LARGE SCALE GENOMIC DNA]</scope>
    <source>
        <strain evidence="1">KSC_2009_1</strain>
    </source>
</reference>
<dbReference type="AlphaFoldDB" id="A0A151NM97"/>
<protein>
    <submittedName>
        <fullName evidence="1">Uncharacterized protein</fullName>
    </submittedName>
</protein>
<dbReference type="Proteomes" id="UP000050525">
    <property type="component" value="Unassembled WGS sequence"/>
</dbReference>
<dbReference type="EMBL" id="AKHW03002566">
    <property type="protein sequence ID" value="KYO37918.1"/>
    <property type="molecule type" value="Genomic_DNA"/>
</dbReference>
<proteinExistence type="predicted"/>
<sequence>MVTMKLCNTAMLIYTQESSRISPEQDPGIQSETQLSSDRPQIIKGGKDTCKKVDEWYQSKDIVLSIFFSPEDSLLILVPEAP</sequence>